<feature type="compositionally biased region" description="Basic and acidic residues" evidence="1">
    <location>
        <begin position="27"/>
        <end position="37"/>
    </location>
</feature>
<protein>
    <submittedName>
        <fullName evidence="2">Uncharacterized protein</fullName>
    </submittedName>
</protein>
<organism evidence="2 3">
    <name type="scientific">Trifolium medium</name>
    <dbReference type="NCBI Taxonomy" id="97028"/>
    <lineage>
        <taxon>Eukaryota</taxon>
        <taxon>Viridiplantae</taxon>
        <taxon>Streptophyta</taxon>
        <taxon>Embryophyta</taxon>
        <taxon>Tracheophyta</taxon>
        <taxon>Spermatophyta</taxon>
        <taxon>Magnoliopsida</taxon>
        <taxon>eudicotyledons</taxon>
        <taxon>Gunneridae</taxon>
        <taxon>Pentapetalae</taxon>
        <taxon>rosids</taxon>
        <taxon>fabids</taxon>
        <taxon>Fabales</taxon>
        <taxon>Fabaceae</taxon>
        <taxon>Papilionoideae</taxon>
        <taxon>50 kb inversion clade</taxon>
        <taxon>NPAAA clade</taxon>
        <taxon>Hologalegina</taxon>
        <taxon>IRL clade</taxon>
        <taxon>Trifolieae</taxon>
        <taxon>Trifolium</taxon>
    </lineage>
</organism>
<comment type="caution">
    <text evidence="2">The sequence shown here is derived from an EMBL/GenBank/DDBJ whole genome shotgun (WGS) entry which is preliminary data.</text>
</comment>
<dbReference type="EMBL" id="LXQA010408820">
    <property type="protein sequence ID" value="MCI49923.1"/>
    <property type="molecule type" value="Genomic_DNA"/>
</dbReference>
<name>A0A392SM11_9FABA</name>
<evidence type="ECO:0000256" key="1">
    <source>
        <dbReference type="SAM" id="MobiDB-lite"/>
    </source>
</evidence>
<accession>A0A392SM11</accession>
<dbReference type="Proteomes" id="UP000265520">
    <property type="component" value="Unassembled WGS sequence"/>
</dbReference>
<feature type="non-terminal residue" evidence="2">
    <location>
        <position position="1"/>
    </location>
</feature>
<evidence type="ECO:0000313" key="2">
    <source>
        <dbReference type="EMBL" id="MCI49923.1"/>
    </source>
</evidence>
<sequence>FKSKGNEETQTASDAGLHQLPAVSAVVEEKASDNKSC</sequence>
<dbReference type="AlphaFoldDB" id="A0A392SM11"/>
<proteinExistence type="predicted"/>
<reference evidence="2 3" key="1">
    <citation type="journal article" date="2018" name="Front. Plant Sci.">
        <title>Red Clover (Trifolium pratense) and Zigzag Clover (T. medium) - A Picture of Genomic Similarities and Differences.</title>
        <authorList>
            <person name="Dluhosova J."/>
            <person name="Istvanek J."/>
            <person name="Nedelnik J."/>
            <person name="Repkova J."/>
        </authorList>
    </citation>
    <scope>NUCLEOTIDE SEQUENCE [LARGE SCALE GENOMIC DNA]</scope>
    <source>
        <strain evidence="3">cv. 10/8</strain>
        <tissue evidence="2">Leaf</tissue>
    </source>
</reference>
<feature type="region of interest" description="Disordered" evidence="1">
    <location>
        <begin position="1"/>
        <end position="37"/>
    </location>
</feature>
<keyword evidence="3" id="KW-1185">Reference proteome</keyword>
<evidence type="ECO:0000313" key="3">
    <source>
        <dbReference type="Proteomes" id="UP000265520"/>
    </source>
</evidence>